<dbReference type="Gene3D" id="3.40.630.30">
    <property type="match status" value="1"/>
</dbReference>
<dbReference type="OrthoDB" id="1450704at2"/>
<keyword evidence="2" id="KW-0012">Acyltransferase</keyword>
<name>A0A3R8WDF6_9FLAO</name>
<organism evidence="4 5">
    <name type="scientific">Maribacter algicola</name>
    <dbReference type="NCBI Taxonomy" id="2498892"/>
    <lineage>
        <taxon>Bacteria</taxon>
        <taxon>Pseudomonadati</taxon>
        <taxon>Bacteroidota</taxon>
        <taxon>Flavobacteriia</taxon>
        <taxon>Flavobacteriales</taxon>
        <taxon>Flavobacteriaceae</taxon>
        <taxon>Maribacter</taxon>
    </lineage>
</organism>
<dbReference type="PANTHER" id="PTHR43877:SF2">
    <property type="entry name" value="AMINOALKYLPHOSPHONATE N-ACETYLTRANSFERASE-RELATED"/>
    <property type="match status" value="1"/>
</dbReference>
<keyword evidence="1" id="KW-0808">Transferase</keyword>
<evidence type="ECO:0000313" key="4">
    <source>
        <dbReference type="EMBL" id="RRQ47932.1"/>
    </source>
</evidence>
<dbReference type="PANTHER" id="PTHR43877">
    <property type="entry name" value="AMINOALKYLPHOSPHONATE N-ACETYLTRANSFERASE-RELATED-RELATED"/>
    <property type="match status" value="1"/>
</dbReference>
<accession>A0A3R8WDF6</accession>
<evidence type="ECO:0000256" key="2">
    <source>
        <dbReference type="ARBA" id="ARBA00023315"/>
    </source>
</evidence>
<evidence type="ECO:0000259" key="3">
    <source>
        <dbReference type="PROSITE" id="PS51186"/>
    </source>
</evidence>
<dbReference type="GO" id="GO:0016747">
    <property type="term" value="F:acyltransferase activity, transferring groups other than amino-acyl groups"/>
    <property type="evidence" value="ECO:0007669"/>
    <property type="project" value="InterPro"/>
</dbReference>
<gene>
    <name evidence="4" type="ORF">DZC72_15605</name>
</gene>
<dbReference type="CDD" id="cd04301">
    <property type="entry name" value="NAT_SF"/>
    <property type="match status" value="1"/>
</dbReference>
<dbReference type="SUPFAM" id="SSF55729">
    <property type="entry name" value="Acyl-CoA N-acyltransferases (Nat)"/>
    <property type="match status" value="1"/>
</dbReference>
<dbReference type="InterPro" id="IPR050832">
    <property type="entry name" value="Bact_Acetyltransf"/>
</dbReference>
<dbReference type="PROSITE" id="PS51186">
    <property type="entry name" value="GNAT"/>
    <property type="match status" value="1"/>
</dbReference>
<proteinExistence type="predicted"/>
<dbReference type="InterPro" id="IPR016181">
    <property type="entry name" value="Acyl_CoA_acyltransferase"/>
</dbReference>
<keyword evidence="5" id="KW-1185">Reference proteome</keyword>
<reference evidence="5" key="1">
    <citation type="submission" date="2018-08" db="EMBL/GenBank/DDBJ databases">
        <authorList>
            <person name="Khan S.A."/>
            <person name="J S.E."/>
        </authorList>
    </citation>
    <scope>NUCLEOTIDE SEQUENCE [LARGE SCALE GENOMIC DNA]</scope>
    <source>
        <strain evidence="5">PoM-212</strain>
    </source>
</reference>
<sequence>MDNGIEIREAVIEDLPILLKFEQEIILAERPMDPTIRKGKVNYYDLAGLITSDNAQVLVVCSGTQVVASGYALIKEARHYLDHTHYGYLGFMYTLPEFRGKGVNGKIIEGLKSWVLSKGLTEIRLTVYDDNEPALSAYEKVGFKKHIVEMRLANDPKS</sequence>
<protein>
    <submittedName>
        <fullName evidence="4">GNAT family N-acetyltransferase</fullName>
    </submittedName>
</protein>
<reference evidence="5" key="2">
    <citation type="submission" date="2018-12" db="EMBL/GenBank/DDBJ databases">
        <title>Maribacter lutimaris sp. nov., isolated from marine sediment.</title>
        <authorList>
            <person name="Kim K.K."/>
        </authorList>
    </citation>
    <scope>NUCLEOTIDE SEQUENCE [LARGE SCALE GENOMIC DNA]</scope>
    <source>
        <strain evidence="5">PoM-212</strain>
    </source>
</reference>
<dbReference type="Proteomes" id="UP000286990">
    <property type="component" value="Unassembled WGS sequence"/>
</dbReference>
<dbReference type="Pfam" id="PF00583">
    <property type="entry name" value="Acetyltransf_1"/>
    <property type="match status" value="1"/>
</dbReference>
<dbReference type="AlphaFoldDB" id="A0A3R8WDF6"/>
<dbReference type="EMBL" id="QUSX01000003">
    <property type="protein sequence ID" value="RRQ47932.1"/>
    <property type="molecule type" value="Genomic_DNA"/>
</dbReference>
<evidence type="ECO:0000256" key="1">
    <source>
        <dbReference type="ARBA" id="ARBA00022679"/>
    </source>
</evidence>
<feature type="domain" description="N-acetyltransferase" evidence="3">
    <location>
        <begin position="5"/>
        <end position="158"/>
    </location>
</feature>
<evidence type="ECO:0000313" key="5">
    <source>
        <dbReference type="Proteomes" id="UP000286990"/>
    </source>
</evidence>
<comment type="caution">
    <text evidence="4">The sequence shown here is derived from an EMBL/GenBank/DDBJ whole genome shotgun (WGS) entry which is preliminary data.</text>
</comment>
<dbReference type="RefSeq" id="WP_125223827.1">
    <property type="nucleotide sequence ID" value="NZ_QUSX01000003.1"/>
</dbReference>
<dbReference type="InterPro" id="IPR000182">
    <property type="entry name" value="GNAT_dom"/>
</dbReference>